<proteinExistence type="predicted"/>
<reference evidence="1 2" key="1">
    <citation type="submission" date="2016-12" db="EMBL/GenBank/DDBJ databases">
        <title>The genomes of Aspergillus section Nigri reveals drivers in fungal speciation.</title>
        <authorList>
            <consortium name="DOE Joint Genome Institute"/>
            <person name="Vesth T.C."/>
            <person name="Nybo J."/>
            <person name="Theobald S."/>
            <person name="Brandl J."/>
            <person name="Frisvad J.C."/>
            <person name="Nielsen K.F."/>
            <person name="Lyhne E.K."/>
            <person name="Kogle M.E."/>
            <person name="Kuo A."/>
            <person name="Riley R."/>
            <person name="Clum A."/>
            <person name="Nolan M."/>
            <person name="Lipzen A."/>
            <person name="Salamov A."/>
            <person name="Henrissat B."/>
            <person name="Wiebenga A."/>
            <person name="De Vries R.P."/>
            <person name="Grigoriev I.V."/>
            <person name="Mortensen U.H."/>
            <person name="Andersen M.R."/>
            <person name="Baker S.E."/>
        </authorList>
    </citation>
    <scope>NUCLEOTIDE SEQUENCE [LARGE SCALE GENOMIC DNA]</scope>
    <source>
        <strain evidence="1 2">CBS 121591</strain>
    </source>
</reference>
<dbReference type="EMBL" id="KZ821681">
    <property type="protein sequence ID" value="PYH85056.1"/>
    <property type="molecule type" value="Genomic_DNA"/>
</dbReference>
<evidence type="ECO:0000313" key="1">
    <source>
        <dbReference type="EMBL" id="PYH85056.1"/>
    </source>
</evidence>
<dbReference type="AlphaFoldDB" id="A0A319CGT7"/>
<sequence length="234" mass="26011">MRSPANSDERRGRFTVSELIVPADKIQRPERLDYSRLPARRPYTTTAERIAPGTWLIVIQWDNSLLGLQAGEHIRVHQDICTVALARAFKELWARFPTCRLVYGCIDVYSTVGLYSSEQQLLSSSEDGAIALKPWWFKASPALNGDDDDSIALNKLLAEWKSVVPRNACDAKETEWCDSHQPREEGVIRLGRPLASSVSRADGPDGYSPLLALGSCSLCGKDHEPYPGIWSQAA</sequence>
<name>A0A319CGT7_9EURO</name>
<accession>A0A319CGT7</accession>
<gene>
    <name evidence="1" type="ORF">BO82DRAFT_361984</name>
</gene>
<dbReference type="GeneID" id="37139575"/>
<protein>
    <submittedName>
        <fullName evidence="1">Uncharacterized protein</fullName>
    </submittedName>
</protein>
<organism evidence="1 2">
    <name type="scientific">Aspergillus uvarum CBS 121591</name>
    <dbReference type="NCBI Taxonomy" id="1448315"/>
    <lineage>
        <taxon>Eukaryota</taxon>
        <taxon>Fungi</taxon>
        <taxon>Dikarya</taxon>
        <taxon>Ascomycota</taxon>
        <taxon>Pezizomycotina</taxon>
        <taxon>Eurotiomycetes</taxon>
        <taxon>Eurotiomycetidae</taxon>
        <taxon>Eurotiales</taxon>
        <taxon>Aspergillaceae</taxon>
        <taxon>Aspergillus</taxon>
        <taxon>Aspergillus subgen. Circumdati</taxon>
    </lineage>
</organism>
<dbReference type="OrthoDB" id="4496543at2759"/>
<dbReference type="VEuPathDB" id="FungiDB:BO82DRAFT_361984"/>
<evidence type="ECO:0000313" key="2">
    <source>
        <dbReference type="Proteomes" id="UP000248340"/>
    </source>
</evidence>
<dbReference type="Proteomes" id="UP000248340">
    <property type="component" value="Unassembled WGS sequence"/>
</dbReference>
<dbReference type="RefSeq" id="XP_025495256.1">
    <property type="nucleotide sequence ID" value="XM_025636834.1"/>
</dbReference>
<keyword evidence="2" id="KW-1185">Reference proteome</keyword>